<keyword evidence="5 16" id="KW-0732">Signal</keyword>
<reference evidence="18 19" key="1">
    <citation type="journal article" date="2019" name="Nat. Ecol. Evol.">
        <title>Megaphylogeny resolves global patterns of mushroom evolution.</title>
        <authorList>
            <person name="Varga T."/>
            <person name="Krizsan K."/>
            <person name="Foldi C."/>
            <person name="Dima B."/>
            <person name="Sanchez-Garcia M."/>
            <person name="Sanchez-Ramirez S."/>
            <person name="Szollosi G.J."/>
            <person name="Szarkandi J.G."/>
            <person name="Papp V."/>
            <person name="Albert L."/>
            <person name="Andreopoulos W."/>
            <person name="Angelini C."/>
            <person name="Antonin V."/>
            <person name="Barry K.W."/>
            <person name="Bougher N.L."/>
            <person name="Buchanan P."/>
            <person name="Buyck B."/>
            <person name="Bense V."/>
            <person name="Catcheside P."/>
            <person name="Chovatia M."/>
            <person name="Cooper J."/>
            <person name="Damon W."/>
            <person name="Desjardin D."/>
            <person name="Finy P."/>
            <person name="Geml J."/>
            <person name="Haridas S."/>
            <person name="Hughes K."/>
            <person name="Justo A."/>
            <person name="Karasinski D."/>
            <person name="Kautmanova I."/>
            <person name="Kiss B."/>
            <person name="Kocsube S."/>
            <person name="Kotiranta H."/>
            <person name="LaButti K.M."/>
            <person name="Lechner B.E."/>
            <person name="Liimatainen K."/>
            <person name="Lipzen A."/>
            <person name="Lukacs Z."/>
            <person name="Mihaltcheva S."/>
            <person name="Morgado L.N."/>
            <person name="Niskanen T."/>
            <person name="Noordeloos M.E."/>
            <person name="Ohm R.A."/>
            <person name="Ortiz-Santana B."/>
            <person name="Ovrebo C."/>
            <person name="Racz N."/>
            <person name="Riley R."/>
            <person name="Savchenko A."/>
            <person name="Shiryaev A."/>
            <person name="Soop K."/>
            <person name="Spirin V."/>
            <person name="Szebenyi C."/>
            <person name="Tomsovsky M."/>
            <person name="Tulloss R.E."/>
            <person name="Uehling J."/>
            <person name="Grigoriev I.V."/>
            <person name="Vagvolgyi C."/>
            <person name="Papp T."/>
            <person name="Martin F.M."/>
            <person name="Miettinen O."/>
            <person name="Hibbett D.S."/>
            <person name="Nagy L.G."/>
        </authorList>
    </citation>
    <scope>NUCLEOTIDE SEQUENCE [LARGE SCALE GENOMIC DNA]</scope>
    <source>
        <strain evidence="18 19">CBS 309.79</strain>
    </source>
</reference>
<dbReference type="STRING" id="1884261.A0A5C3Q9Y2"/>
<dbReference type="Proteomes" id="UP000305067">
    <property type="component" value="Unassembled WGS sequence"/>
</dbReference>
<keyword evidence="6" id="KW-0136">Cellulose degradation</keyword>
<name>A0A5C3Q9Y2_9AGAR</name>
<evidence type="ECO:0000256" key="8">
    <source>
        <dbReference type="ARBA" id="ARBA00023008"/>
    </source>
</evidence>
<accession>A0A5C3Q9Y2</accession>
<evidence type="ECO:0000256" key="9">
    <source>
        <dbReference type="ARBA" id="ARBA00023033"/>
    </source>
</evidence>
<dbReference type="GO" id="GO:0046872">
    <property type="term" value="F:metal ion binding"/>
    <property type="evidence" value="ECO:0007669"/>
    <property type="project" value="UniProtKB-KW"/>
</dbReference>
<evidence type="ECO:0000256" key="13">
    <source>
        <dbReference type="ARBA" id="ARBA00044502"/>
    </source>
</evidence>
<evidence type="ECO:0000313" key="18">
    <source>
        <dbReference type="EMBL" id="TFK97987.1"/>
    </source>
</evidence>
<comment type="cofactor">
    <cofactor evidence="1">
        <name>Cu(2+)</name>
        <dbReference type="ChEBI" id="CHEBI:29036"/>
    </cofactor>
</comment>
<keyword evidence="3" id="KW-0964">Secreted</keyword>
<dbReference type="Pfam" id="PF03443">
    <property type="entry name" value="AA9"/>
    <property type="match status" value="1"/>
</dbReference>
<dbReference type="Gene3D" id="2.70.50.70">
    <property type="match status" value="1"/>
</dbReference>
<dbReference type="GO" id="GO:0004497">
    <property type="term" value="F:monooxygenase activity"/>
    <property type="evidence" value="ECO:0007669"/>
    <property type="project" value="UniProtKB-KW"/>
</dbReference>
<dbReference type="OrthoDB" id="3496539at2759"/>
<proteinExistence type="inferred from homology"/>
<comment type="catalytic activity">
    <reaction evidence="14">
        <text>[(1-&gt;4)-beta-D-glucosyl]n+m + reduced acceptor + O2 = 4-dehydro-beta-D-glucosyl-[(1-&gt;4)-beta-D-glucosyl]n-1 + [(1-&gt;4)-beta-D-glucosyl]m + acceptor + H2O.</text>
        <dbReference type="EC" id="1.14.99.56"/>
    </reaction>
</comment>
<evidence type="ECO:0000256" key="11">
    <source>
        <dbReference type="ARBA" id="ARBA00023277"/>
    </source>
</evidence>
<keyword evidence="9" id="KW-0503">Monooxygenase</keyword>
<dbReference type="InterPro" id="IPR049892">
    <property type="entry name" value="AA9"/>
</dbReference>
<keyword evidence="4" id="KW-0479">Metal-binding</keyword>
<gene>
    <name evidence="18" type="ORF">BDV98DRAFT_658304</name>
</gene>
<dbReference type="EC" id="1.14.99.56" evidence="15"/>
<dbReference type="PANTHER" id="PTHR33353">
    <property type="entry name" value="PUTATIVE (AFU_ORTHOLOGUE AFUA_1G12560)-RELATED"/>
    <property type="match status" value="1"/>
</dbReference>
<protein>
    <recommendedName>
        <fullName evidence="15">lytic cellulose monooxygenase (C4-dehydrogenating)</fullName>
        <ecNumber evidence="15">1.14.99.56</ecNumber>
    </recommendedName>
</protein>
<evidence type="ECO:0000259" key="17">
    <source>
        <dbReference type="Pfam" id="PF03443"/>
    </source>
</evidence>
<dbReference type="GO" id="GO:0030245">
    <property type="term" value="P:cellulose catabolic process"/>
    <property type="evidence" value="ECO:0007669"/>
    <property type="project" value="UniProtKB-KW"/>
</dbReference>
<feature type="signal peptide" evidence="16">
    <location>
        <begin position="1"/>
        <end position="17"/>
    </location>
</feature>
<keyword evidence="12" id="KW-0624">Polysaccharide degradation</keyword>
<feature type="domain" description="Auxiliary Activity family 9 catalytic" evidence="17">
    <location>
        <begin position="18"/>
        <end position="215"/>
    </location>
</feature>
<keyword evidence="10" id="KW-1015">Disulfide bond</keyword>
<evidence type="ECO:0000256" key="15">
    <source>
        <dbReference type="ARBA" id="ARBA00047174"/>
    </source>
</evidence>
<organism evidence="18 19">
    <name type="scientific">Pterulicium gracile</name>
    <dbReference type="NCBI Taxonomy" id="1884261"/>
    <lineage>
        <taxon>Eukaryota</taxon>
        <taxon>Fungi</taxon>
        <taxon>Dikarya</taxon>
        <taxon>Basidiomycota</taxon>
        <taxon>Agaricomycotina</taxon>
        <taxon>Agaricomycetes</taxon>
        <taxon>Agaricomycetidae</taxon>
        <taxon>Agaricales</taxon>
        <taxon>Pleurotineae</taxon>
        <taxon>Pterulaceae</taxon>
        <taxon>Pterulicium</taxon>
    </lineage>
</organism>
<evidence type="ECO:0000256" key="10">
    <source>
        <dbReference type="ARBA" id="ARBA00023157"/>
    </source>
</evidence>
<evidence type="ECO:0000256" key="12">
    <source>
        <dbReference type="ARBA" id="ARBA00023326"/>
    </source>
</evidence>
<evidence type="ECO:0000256" key="1">
    <source>
        <dbReference type="ARBA" id="ARBA00001973"/>
    </source>
</evidence>
<evidence type="ECO:0000256" key="14">
    <source>
        <dbReference type="ARBA" id="ARBA00045077"/>
    </source>
</evidence>
<evidence type="ECO:0000256" key="5">
    <source>
        <dbReference type="ARBA" id="ARBA00022729"/>
    </source>
</evidence>
<evidence type="ECO:0000256" key="6">
    <source>
        <dbReference type="ARBA" id="ARBA00023001"/>
    </source>
</evidence>
<evidence type="ECO:0000256" key="2">
    <source>
        <dbReference type="ARBA" id="ARBA00004613"/>
    </source>
</evidence>
<keyword evidence="11" id="KW-0119">Carbohydrate metabolism</keyword>
<keyword evidence="18" id="KW-0378">Hydrolase</keyword>
<dbReference type="AlphaFoldDB" id="A0A5C3Q9Y2"/>
<dbReference type="InterPro" id="IPR005103">
    <property type="entry name" value="AA9_LPMO"/>
</dbReference>
<sequence>MKFGALVSLCFVGQALSHYTFPHLIVNGVTLPAWQNVRQTDNYYDLNPVEDVSDVNLRCYNKNTNAKAKTIDVPAGANLGFAPNKAVYHEGTLNVYMAKVPSGSSAAEWDGAGTVWFKVHEITPKTDGGKTISYPTDNLTQFEFKLPQALPTGEYLVRVEHIALQDAARLGGAQFYISCGQINVTGGGSGKPGPLVAIPGVYNGNEPGINIDIYWPIPAKYVQPGPAVWRG</sequence>
<evidence type="ECO:0000256" key="4">
    <source>
        <dbReference type="ARBA" id="ARBA00022723"/>
    </source>
</evidence>
<feature type="chain" id="PRO_5022773558" description="lytic cellulose monooxygenase (C4-dehydrogenating)" evidence="16">
    <location>
        <begin position="18"/>
        <end position="231"/>
    </location>
</feature>
<keyword evidence="7" id="KW-0560">Oxidoreductase</keyword>
<dbReference type="EMBL" id="ML178843">
    <property type="protein sequence ID" value="TFK97987.1"/>
    <property type="molecule type" value="Genomic_DNA"/>
</dbReference>
<evidence type="ECO:0000313" key="19">
    <source>
        <dbReference type="Proteomes" id="UP000305067"/>
    </source>
</evidence>
<dbReference type="GO" id="GO:0005576">
    <property type="term" value="C:extracellular region"/>
    <property type="evidence" value="ECO:0007669"/>
    <property type="project" value="UniProtKB-SubCell"/>
</dbReference>
<keyword evidence="8" id="KW-0186">Copper</keyword>
<dbReference type="PANTHER" id="PTHR33353:SF10">
    <property type="entry name" value="ENDO-BETA-1,4-GLUCANASE D"/>
    <property type="match status" value="1"/>
</dbReference>
<evidence type="ECO:0000256" key="16">
    <source>
        <dbReference type="SAM" id="SignalP"/>
    </source>
</evidence>
<evidence type="ECO:0000256" key="7">
    <source>
        <dbReference type="ARBA" id="ARBA00023002"/>
    </source>
</evidence>
<dbReference type="GO" id="GO:0016787">
    <property type="term" value="F:hydrolase activity"/>
    <property type="evidence" value="ECO:0007669"/>
    <property type="project" value="UniProtKB-KW"/>
</dbReference>
<keyword evidence="19" id="KW-1185">Reference proteome</keyword>
<evidence type="ECO:0000256" key="3">
    <source>
        <dbReference type="ARBA" id="ARBA00022525"/>
    </source>
</evidence>
<dbReference type="CDD" id="cd21175">
    <property type="entry name" value="LPMO_AA9"/>
    <property type="match status" value="1"/>
</dbReference>
<comment type="similarity">
    <text evidence="13">Belongs to the polysaccharide monooxygenase AA9 family.</text>
</comment>
<comment type="subcellular location">
    <subcellularLocation>
        <location evidence="2">Secreted</location>
    </subcellularLocation>
</comment>